<reference evidence="1" key="2">
    <citation type="journal article" date="2015" name="Fish Shellfish Immunol.">
        <title>Early steps in the European eel (Anguilla anguilla)-Vibrio vulnificus interaction in the gills: Role of the RtxA13 toxin.</title>
        <authorList>
            <person name="Callol A."/>
            <person name="Pajuelo D."/>
            <person name="Ebbesson L."/>
            <person name="Teles M."/>
            <person name="MacKenzie S."/>
            <person name="Amaro C."/>
        </authorList>
    </citation>
    <scope>NUCLEOTIDE SEQUENCE</scope>
</reference>
<proteinExistence type="predicted"/>
<accession>A0A0E9XL98</accession>
<dbReference type="EMBL" id="GBXM01005148">
    <property type="protein sequence ID" value="JAI03430.1"/>
    <property type="molecule type" value="Transcribed_RNA"/>
</dbReference>
<sequence>MHLWLPTILCCNCRFLLGVESWCIFSFCSET</sequence>
<organism evidence="1">
    <name type="scientific">Anguilla anguilla</name>
    <name type="common">European freshwater eel</name>
    <name type="synonym">Muraena anguilla</name>
    <dbReference type="NCBI Taxonomy" id="7936"/>
    <lineage>
        <taxon>Eukaryota</taxon>
        <taxon>Metazoa</taxon>
        <taxon>Chordata</taxon>
        <taxon>Craniata</taxon>
        <taxon>Vertebrata</taxon>
        <taxon>Euteleostomi</taxon>
        <taxon>Actinopterygii</taxon>
        <taxon>Neopterygii</taxon>
        <taxon>Teleostei</taxon>
        <taxon>Anguilliformes</taxon>
        <taxon>Anguillidae</taxon>
        <taxon>Anguilla</taxon>
    </lineage>
</organism>
<evidence type="ECO:0000313" key="1">
    <source>
        <dbReference type="EMBL" id="JAI03430.1"/>
    </source>
</evidence>
<dbReference type="AlphaFoldDB" id="A0A0E9XL98"/>
<name>A0A0E9XL98_ANGAN</name>
<reference evidence="1" key="1">
    <citation type="submission" date="2014-11" db="EMBL/GenBank/DDBJ databases">
        <authorList>
            <person name="Amaro Gonzalez C."/>
        </authorList>
    </citation>
    <scope>NUCLEOTIDE SEQUENCE</scope>
</reference>
<protein>
    <submittedName>
        <fullName evidence="1">Uncharacterized protein</fullName>
    </submittedName>
</protein>